<evidence type="ECO:0000313" key="17">
    <source>
        <dbReference type="RefSeq" id="XP_052739042.1"/>
    </source>
</evidence>
<evidence type="ECO:0000256" key="2">
    <source>
        <dbReference type="ARBA" id="ARBA00004174"/>
    </source>
</evidence>
<evidence type="ECO:0000256" key="9">
    <source>
        <dbReference type="ARBA" id="ARBA00022848"/>
    </source>
</evidence>
<dbReference type="Proteomes" id="UP001652582">
    <property type="component" value="Chromosome 8"/>
</dbReference>
<evidence type="ECO:0000256" key="15">
    <source>
        <dbReference type="RuleBase" id="RU000461"/>
    </source>
</evidence>
<evidence type="ECO:0000256" key="12">
    <source>
        <dbReference type="ARBA" id="ARBA00023033"/>
    </source>
</evidence>
<keyword evidence="9" id="KW-0492">Microsome</keyword>
<dbReference type="InterPro" id="IPR017972">
    <property type="entry name" value="Cyt_P450_CS"/>
</dbReference>
<keyword evidence="16" id="KW-1185">Reference proteome</keyword>
<gene>
    <name evidence="17" type="primary">LOC128198322</name>
</gene>
<dbReference type="GeneID" id="128198322"/>
<evidence type="ECO:0000256" key="5">
    <source>
        <dbReference type="ARBA" id="ARBA00012109"/>
    </source>
</evidence>
<dbReference type="PANTHER" id="PTHR24292">
    <property type="entry name" value="CYTOCHROME P450"/>
    <property type="match status" value="1"/>
</dbReference>
<dbReference type="RefSeq" id="XP_052739042.1">
    <property type="nucleotide sequence ID" value="XM_052883082.1"/>
</dbReference>
<proteinExistence type="inferred from homology"/>
<organism evidence="16 17">
    <name type="scientific">Bicyclus anynana</name>
    <name type="common">Squinting bush brown butterfly</name>
    <dbReference type="NCBI Taxonomy" id="110368"/>
    <lineage>
        <taxon>Eukaryota</taxon>
        <taxon>Metazoa</taxon>
        <taxon>Ecdysozoa</taxon>
        <taxon>Arthropoda</taxon>
        <taxon>Hexapoda</taxon>
        <taxon>Insecta</taxon>
        <taxon>Pterygota</taxon>
        <taxon>Neoptera</taxon>
        <taxon>Endopterygota</taxon>
        <taxon>Lepidoptera</taxon>
        <taxon>Glossata</taxon>
        <taxon>Ditrysia</taxon>
        <taxon>Papilionoidea</taxon>
        <taxon>Nymphalidae</taxon>
        <taxon>Satyrinae</taxon>
        <taxon>Satyrini</taxon>
        <taxon>Mycalesina</taxon>
        <taxon>Bicyclus</taxon>
    </lineage>
</organism>
<keyword evidence="13" id="KW-0472">Membrane</keyword>
<evidence type="ECO:0000256" key="4">
    <source>
        <dbReference type="ARBA" id="ARBA00010617"/>
    </source>
</evidence>
<evidence type="ECO:0000256" key="6">
    <source>
        <dbReference type="ARBA" id="ARBA00022617"/>
    </source>
</evidence>
<dbReference type="SUPFAM" id="SSF48264">
    <property type="entry name" value="Cytochrome P450"/>
    <property type="match status" value="1"/>
</dbReference>
<keyword evidence="7 15" id="KW-0479">Metal-binding</keyword>
<dbReference type="PRINTS" id="PR00385">
    <property type="entry name" value="P450"/>
</dbReference>
<evidence type="ECO:0000313" key="16">
    <source>
        <dbReference type="Proteomes" id="UP001652582"/>
    </source>
</evidence>
<comment type="similarity">
    <text evidence="4 15">Belongs to the cytochrome P450 family.</text>
</comment>
<evidence type="ECO:0000256" key="3">
    <source>
        <dbReference type="ARBA" id="ARBA00004406"/>
    </source>
</evidence>
<comment type="cofactor">
    <cofactor evidence="1">
        <name>heme</name>
        <dbReference type="ChEBI" id="CHEBI:30413"/>
    </cofactor>
</comment>
<keyword evidence="8" id="KW-0256">Endoplasmic reticulum</keyword>
<dbReference type="PROSITE" id="PS00086">
    <property type="entry name" value="CYTOCHROME_P450"/>
    <property type="match status" value="1"/>
</dbReference>
<evidence type="ECO:0000256" key="11">
    <source>
        <dbReference type="ARBA" id="ARBA00023004"/>
    </source>
</evidence>
<dbReference type="EC" id="1.14.14.1" evidence="5"/>
<dbReference type="InterPro" id="IPR036396">
    <property type="entry name" value="Cyt_P450_sf"/>
</dbReference>
<dbReference type="PANTHER" id="PTHR24292:SF54">
    <property type="entry name" value="CYP9F3-RELATED"/>
    <property type="match status" value="1"/>
</dbReference>
<dbReference type="PRINTS" id="PR00463">
    <property type="entry name" value="EP450I"/>
</dbReference>
<dbReference type="Gene3D" id="1.10.630.10">
    <property type="entry name" value="Cytochrome P450"/>
    <property type="match status" value="1"/>
</dbReference>
<comment type="catalytic activity">
    <reaction evidence="14">
        <text>an organic molecule + reduced [NADPH--hemoprotein reductase] + O2 = an alcohol + oxidized [NADPH--hemoprotein reductase] + H2O + H(+)</text>
        <dbReference type="Rhea" id="RHEA:17149"/>
        <dbReference type="Rhea" id="RHEA-COMP:11964"/>
        <dbReference type="Rhea" id="RHEA-COMP:11965"/>
        <dbReference type="ChEBI" id="CHEBI:15377"/>
        <dbReference type="ChEBI" id="CHEBI:15378"/>
        <dbReference type="ChEBI" id="CHEBI:15379"/>
        <dbReference type="ChEBI" id="CHEBI:30879"/>
        <dbReference type="ChEBI" id="CHEBI:57618"/>
        <dbReference type="ChEBI" id="CHEBI:58210"/>
        <dbReference type="ChEBI" id="CHEBI:142491"/>
        <dbReference type="EC" id="1.14.14.1"/>
    </reaction>
</comment>
<evidence type="ECO:0000256" key="8">
    <source>
        <dbReference type="ARBA" id="ARBA00022824"/>
    </source>
</evidence>
<keyword evidence="11 15" id="KW-0408">Iron</keyword>
<keyword evidence="10 15" id="KW-0560">Oxidoreductase</keyword>
<protein>
    <recommendedName>
        <fullName evidence="5">unspecific monooxygenase</fullName>
        <ecNumber evidence="5">1.14.14.1</ecNumber>
    </recommendedName>
</protein>
<dbReference type="Pfam" id="PF00067">
    <property type="entry name" value="p450"/>
    <property type="match status" value="1"/>
</dbReference>
<reference evidence="17" key="1">
    <citation type="submission" date="2025-08" db="UniProtKB">
        <authorList>
            <consortium name="RefSeq"/>
        </authorList>
    </citation>
    <scope>IDENTIFICATION</scope>
</reference>
<dbReference type="CDD" id="cd11056">
    <property type="entry name" value="CYP6-like"/>
    <property type="match status" value="1"/>
</dbReference>
<comment type="subcellular location">
    <subcellularLocation>
        <location evidence="3">Endoplasmic reticulum membrane</location>
        <topology evidence="3">Peripheral membrane protein</topology>
    </subcellularLocation>
    <subcellularLocation>
        <location evidence="2">Microsome membrane</location>
        <topology evidence="2">Peripheral membrane protein</topology>
    </subcellularLocation>
</comment>
<sequence>MVLHLVVIFAFSILLYFLKCLLTKNHDYWLKRNVPHLKPLPLFGNHIESMILKKHVTQVTYEICKQFPTEPYIGSLFGTRPTLIVQDPDLVKLVLSKDFYYFSGRDCSDYSEREPVTKTLFFTSGDKWKIQRQNLTPLYSSAKIKGMFYLIKDCVKQLERLLEEDTKIQPYIDVKVLFERYTIDCISTCGFGFNSNTMKTGGETNPFMIIRENIFDTSIARGLKLNCRIIWPSLFYALRLRLFDNKLFSFFHKLLIDIFNSRQTDKSSRNDFVDLILTWREKSCISGARLGNKYGVNNTASLEVNDELLVGQCVLFFGAGYETTATALSFLLYELAKHKEIQDKLIAEVDCYFKKKNGEIEYECINELPYLEACIDESLRMYPVLGVLTRDVMEDYTFPTGLRIQKGDLIHIPVTNIHYNPDHYPEPEKFRPERFYGEERKNIKPFTFLSFGEGPRMCIGQRFSKMPMFAGLLAIFRRYRIELADDMPHTLELEATSIVITPTSGINVKFISRN</sequence>
<evidence type="ECO:0000256" key="1">
    <source>
        <dbReference type="ARBA" id="ARBA00001971"/>
    </source>
</evidence>
<dbReference type="InterPro" id="IPR002401">
    <property type="entry name" value="Cyt_P450_E_grp-I"/>
</dbReference>
<accession>A0ABM3LJ11</accession>
<dbReference type="InterPro" id="IPR050476">
    <property type="entry name" value="Insect_CytP450_Detox"/>
</dbReference>
<evidence type="ECO:0000256" key="14">
    <source>
        <dbReference type="ARBA" id="ARBA00047827"/>
    </source>
</evidence>
<dbReference type="InterPro" id="IPR001128">
    <property type="entry name" value="Cyt_P450"/>
</dbReference>
<name>A0ABM3LJ11_BICAN</name>
<keyword evidence="12 15" id="KW-0503">Monooxygenase</keyword>
<keyword evidence="6 15" id="KW-0349">Heme</keyword>
<evidence type="ECO:0000256" key="7">
    <source>
        <dbReference type="ARBA" id="ARBA00022723"/>
    </source>
</evidence>
<evidence type="ECO:0000256" key="13">
    <source>
        <dbReference type="ARBA" id="ARBA00023136"/>
    </source>
</evidence>
<evidence type="ECO:0000256" key="10">
    <source>
        <dbReference type="ARBA" id="ARBA00023002"/>
    </source>
</evidence>